<gene>
    <name evidence="1" type="ORF">RJ641_025279</name>
</gene>
<sequence length="165" mass="18500">MWVCRFLSRILAQIPMVDNGLIHFVDSANLEVSIFGLKIARLLGDAFTSFKSFSMTNLVFLIVGNRNVKYGIVGNLGETVIFALRRAGCKGFSNMAIGYNSVDLFASSYCVAFGKILQGMLIRNCRRTSSFIFTSQQLEEPRKRMSSLEQAYMMDGFLICLSRTC</sequence>
<reference evidence="1 2" key="1">
    <citation type="submission" date="2023-12" db="EMBL/GenBank/DDBJ databases">
        <title>A high-quality genome assembly for Dillenia turbinata (Dilleniales).</title>
        <authorList>
            <person name="Chanderbali A."/>
        </authorList>
    </citation>
    <scope>NUCLEOTIDE SEQUENCE [LARGE SCALE GENOMIC DNA]</scope>
    <source>
        <strain evidence="1">LSX21</strain>
        <tissue evidence="1">Leaf</tissue>
    </source>
</reference>
<organism evidence="1 2">
    <name type="scientific">Dillenia turbinata</name>
    <dbReference type="NCBI Taxonomy" id="194707"/>
    <lineage>
        <taxon>Eukaryota</taxon>
        <taxon>Viridiplantae</taxon>
        <taxon>Streptophyta</taxon>
        <taxon>Embryophyta</taxon>
        <taxon>Tracheophyta</taxon>
        <taxon>Spermatophyta</taxon>
        <taxon>Magnoliopsida</taxon>
        <taxon>eudicotyledons</taxon>
        <taxon>Gunneridae</taxon>
        <taxon>Pentapetalae</taxon>
        <taxon>Dilleniales</taxon>
        <taxon>Dilleniaceae</taxon>
        <taxon>Dillenia</taxon>
    </lineage>
</organism>
<keyword evidence="2" id="KW-1185">Reference proteome</keyword>
<evidence type="ECO:0000313" key="2">
    <source>
        <dbReference type="Proteomes" id="UP001370490"/>
    </source>
</evidence>
<dbReference type="Proteomes" id="UP001370490">
    <property type="component" value="Unassembled WGS sequence"/>
</dbReference>
<name>A0AAN8ZNS2_9MAGN</name>
<dbReference type="AlphaFoldDB" id="A0AAN8ZNS2"/>
<proteinExistence type="predicted"/>
<comment type="caution">
    <text evidence="1">The sequence shown here is derived from an EMBL/GenBank/DDBJ whole genome shotgun (WGS) entry which is preliminary data.</text>
</comment>
<evidence type="ECO:0000313" key="1">
    <source>
        <dbReference type="EMBL" id="KAK6944177.1"/>
    </source>
</evidence>
<dbReference type="EMBL" id="JBAMMX010000003">
    <property type="protein sequence ID" value="KAK6944177.1"/>
    <property type="molecule type" value="Genomic_DNA"/>
</dbReference>
<protein>
    <submittedName>
        <fullName evidence="1">Uncharacterized protein</fullName>
    </submittedName>
</protein>
<accession>A0AAN8ZNS2</accession>